<keyword evidence="2" id="KW-1185">Reference proteome</keyword>
<comment type="caution">
    <text evidence="1">The sequence shown here is derived from an EMBL/GenBank/DDBJ whole genome shotgun (WGS) entry which is preliminary data.</text>
</comment>
<organism evidence="1 2">
    <name type="scientific">Fusarium decemcellulare</name>
    <dbReference type="NCBI Taxonomy" id="57161"/>
    <lineage>
        <taxon>Eukaryota</taxon>
        <taxon>Fungi</taxon>
        <taxon>Dikarya</taxon>
        <taxon>Ascomycota</taxon>
        <taxon>Pezizomycotina</taxon>
        <taxon>Sordariomycetes</taxon>
        <taxon>Hypocreomycetidae</taxon>
        <taxon>Hypocreales</taxon>
        <taxon>Nectriaceae</taxon>
        <taxon>Fusarium</taxon>
        <taxon>Fusarium decemcellulare species complex</taxon>
    </lineage>
</organism>
<gene>
    <name evidence="1" type="ORF">NM208_g324</name>
</gene>
<dbReference type="Proteomes" id="UP001148629">
    <property type="component" value="Unassembled WGS sequence"/>
</dbReference>
<name>A0ACC1SZS0_9HYPO</name>
<evidence type="ECO:0000313" key="1">
    <source>
        <dbReference type="EMBL" id="KAJ3549794.1"/>
    </source>
</evidence>
<reference evidence="1" key="1">
    <citation type="submission" date="2022-08" db="EMBL/GenBank/DDBJ databases">
        <title>Genome Sequence of Fusarium decemcellulare.</title>
        <authorList>
            <person name="Buettner E."/>
        </authorList>
    </citation>
    <scope>NUCLEOTIDE SEQUENCE</scope>
    <source>
        <strain evidence="1">Babe19</strain>
    </source>
</reference>
<accession>A0ACC1SZS0</accession>
<sequence>MAPLKILICGGGCAGPALAHCLAGQGHKIVIVERFPALRASGAQIDLREQGIEVVKRMGLLDAVRANLVDEPGVSFVDSNGKTFATIMANTSGKGAQSLTSEYEIMRGDVVRLLYDATKDDVEYVFNKTVESFEQDEKQVLAHFSDGTSDTFDMLVGADGQGSRIRKAILPSDAPDPYRRLGVHNGYWFIPRIDTDDNIRRSYNCPGGRMIFRRSHNPMTTQVYFILKDDNPEISSIHRASVEQQKEFWAQRFRDAGWETERFLEGMKTTENFYSQECLQVRTDTWYKNRVVLLGDAAHCPSPFSGMGTSGSFVGAYILAGEITRNPDNLPLAFANYDKKLRPFVKEIQNVPLSLMKLAAPETRWGIAVLHWIVWLICLLGIPDLISRFSSDKKGGWPLPEYPELKFDRQ</sequence>
<protein>
    <submittedName>
        <fullName evidence="1">Uncharacterized protein</fullName>
    </submittedName>
</protein>
<dbReference type="EMBL" id="JANRMS010000014">
    <property type="protein sequence ID" value="KAJ3549794.1"/>
    <property type="molecule type" value="Genomic_DNA"/>
</dbReference>
<proteinExistence type="predicted"/>
<evidence type="ECO:0000313" key="2">
    <source>
        <dbReference type="Proteomes" id="UP001148629"/>
    </source>
</evidence>